<evidence type="ECO:0000256" key="6">
    <source>
        <dbReference type="SAM" id="MobiDB-lite"/>
    </source>
</evidence>
<accession>A0ABV6K0G5</accession>
<dbReference type="InterPro" id="IPR013563">
    <property type="entry name" value="Oligopep_ABC_C"/>
</dbReference>
<dbReference type="Proteomes" id="UP001589865">
    <property type="component" value="Unassembled WGS sequence"/>
</dbReference>
<evidence type="ECO:0000313" key="8">
    <source>
        <dbReference type="EMBL" id="MFC0410056.1"/>
    </source>
</evidence>
<dbReference type="EMBL" id="JBHLUN010000012">
    <property type="protein sequence ID" value="MFC0410056.1"/>
    <property type="molecule type" value="Genomic_DNA"/>
</dbReference>
<evidence type="ECO:0000256" key="4">
    <source>
        <dbReference type="ARBA" id="ARBA00022741"/>
    </source>
</evidence>
<dbReference type="Gene3D" id="3.40.50.300">
    <property type="entry name" value="P-loop containing nucleotide triphosphate hydrolases"/>
    <property type="match status" value="1"/>
</dbReference>
<dbReference type="RefSeq" id="WP_377045802.1">
    <property type="nucleotide sequence ID" value="NZ_JBHLUN010000012.1"/>
</dbReference>
<evidence type="ECO:0000256" key="3">
    <source>
        <dbReference type="ARBA" id="ARBA00022448"/>
    </source>
</evidence>
<keyword evidence="4" id="KW-0547">Nucleotide-binding</keyword>
<sequence length="387" mass="40450">MHPHLSQGASTPPPAAPGSGPAGSGRGPAGDGLNGNGPNGDDRGGDGPGRASSANNGAPRNAEAAPIPEGPIPEGPILEASGVTLVYRDGTRAVDNVSLRLRRGEILGLVGESGSGKSSLARLLLGLARPGAGTVRFEGRDLASADRRARQALRRRAAMIFQDPVASLSPRLRLGSLLREPLRIHGLPLREGWPAALAVLRAVNLPEAILEKYPHQISGGQARRFAIARALVLEPSLVIADEPTAGLDLSVQGEVVNLLTGLRDRLGLALLMVSHNLPVVGAVADRVAVMYLGRLVEAGAAEVVFRTPAHPYTRALLAAVPRLRPGGAEAGPVRDVLPGEVPSPRNPPEGCHFRTRCPIAEEVCRTVPPRHRTGEGVEVLCHKPLVR</sequence>
<dbReference type="NCBIfam" id="TIGR01727">
    <property type="entry name" value="oligo_HPY"/>
    <property type="match status" value="1"/>
</dbReference>
<dbReference type="Pfam" id="PF00005">
    <property type="entry name" value="ABC_tran"/>
    <property type="match status" value="1"/>
</dbReference>
<comment type="caution">
    <text evidence="8">The sequence shown here is derived from an EMBL/GenBank/DDBJ whole genome shotgun (WGS) entry which is preliminary data.</text>
</comment>
<dbReference type="CDD" id="cd03257">
    <property type="entry name" value="ABC_NikE_OppD_transporters"/>
    <property type="match status" value="1"/>
</dbReference>
<feature type="compositionally biased region" description="Gly residues" evidence="6">
    <location>
        <begin position="20"/>
        <end position="38"/>
    </location>
</feature>
<reference evidence="8 9" key="1">
    <citation type="submission" date="2024-09" db="EMBL/GenBank/DDBJ databases">
        <authorList>
            <person name="Sun Q."/>
            <person name="Mori K."/>
        </authorList>
    </citation>
    <scope>NUCLEOTIDE SEQUENCE [LARGE SCALE GENOMIC DNA]</scope>
    <source>
        <strain evidence="8 9">TBRC 5777</strain>
    </source>
</reference>
<dbReference type="Pfam" id="PF08352">
    <property type="entry name" value="oligo_HPY"/>
    <property type="match status" value="1"/>
</dbReference>
<dbReference type="InterPro" id="IPR003593">
    <property type="entry name" value="AAA+_ATPase"/>
</dbReference>
<evidence type="ECO:0000256" key="5">
    <source>
        <dbReference type="ARBA" id="ARBA00022840"/>
    </source>
</evidence>
<keyword evidence="3" id="KW-0813">Transport</keyword>
<keyword evidence="5 8" id="KW-0067">ATP-binding</keyword>
<evidence type="ECO:0000256" key="2">
    <source>
        <dbReference type="ARBA" id="ARBA00005417"/>
    </source>
</evidence>
<gene>
    <name evidence="8" type="ORF">ACFFGY_17525</name>
</gene>
<dbReference type="SMART" id="SM00382">
    <property type="entry name" value="AAA"/>
    <property type="match status" value="1"/>
</dbReference>
<dbReference type="InterPro" id="IPR003439">
    <property type="entry name" value="ABC_transporter-like_ATP-bd"/>
</dbReference>
<keyword evidence="9" id="KW-1185">Reference proteome</keyword>
<evidence type="ECO:0000313" key="9">
    <source>
        <dbReference type="Proteomes" id="UP001589865"/>
    </source>
</evidence>
<dbReference type="InterPro" id="IPR017871">
    <property type="entry name" value="ABC_transporter-like_CS"/>
</dbReference>
<evidence type="ECO:0000259" key="7">
    <source>
        <dbReference type="PROSITE" id="PS50893"/>
    </source>
</evidence>
<dbReference type="PROSITE" id="PS00211">
    <property type="entry name" value="ABC_TRANSPORTER_1"/>
    <property type="match status" value="1"/>
</dbReference>
<feature type="region of interest" description="Disordered" evidence="6">
    <location>
        <begin position="1"/>
        <end position="75"/>
    </location>
</feature>
<dbReference type="PANTHER" id="PTHR43776:SF7">
    <property type="entry name" value="D,D-DIPEPTIDE TRANSPORT ATP-BINDING PROTEIN DDPF-RELATED"/>
    <property type="match status" value="1"/>
</dbReference>
<organism evidence="8 9">
    <name type="scientific">Roseomonas elaeocarpi</name>
    <dbReference type="NCBI Taxonomy" id="907779"/>
    <lineage>
        <taxon>Bacteria</taxon>
        <taxon>Pseudomonadati</taxon>
        <taxon>Pseudomonadota</taxon>
        <taxon>Alphaproteobacteria</taxon>
        <taxon>Acetobacterales</taxon>
        <taxon>Roseomonadaceae</taxon>
        <taxon>Roseomonas</taxon>
    </lineage>
</organism>
<name>A0ABV6K0G5_9PROT</name>
<proteinExistence type="inferred from homology"/>
<dbReference type="SUPFAM" id="SSF52540">
    <property type="entry name" value="P-loop containing nucleoside triphosphate hydrolases"/>
    <property type="match status" value="1"/>
</dbReference>
<dbReference type="InterPro" id="IPR050319">
    <property type="entry name" value="ABC_transp_ATP-bind"/>
</dbReference>
<dbReference type="InterPro" id="IPR027417">
    <property type="entry name" value="P-loop_NTPase"/>
</dbReference>
<dbReference type="PANTHER" id="PTHR43776">
    <property type="entry name" value="TRANSPORT ATP-BINDING PROTEIN"/>
    <property type="match status" value="1"/>
</dbReference>
<protein>
    <submittedName>
        <fullName evidence="8">ABC transporter ATP-binding protein</fullName>
    </submittedName>
</protein>
<comment type="subcellular location">
    <subcellularLocation>
        <location evidence="1">Cell inner membrane</location>
        <topology evidence="1">Peripheral membrane protein</topology>
    </subcellularLocation>
</comment>
<feature type="domain" description="ABC transporter" evidence="7">
    <location>
        <begin position="78"/>
        <end position="317"/>
    </location>
</feature>
<dbReference type="GO" id="GO:0005524">
    <property type="term" value="F:ATP binding"/>
    <property type="evidence" value="ECO:0007669"/>
    <property type="project" value="UniProtKB-KW"/>
</dbReference>
<dbReference type="PROSITE" id="PS50893">
    <property type="entry name" value="ABC_TRANSPORTER_2"/>
    <property type="match status" value="1"/>
</dbReference>
<evidence type="ECO:0000256" key="1">
    <source>
        <dbReference type="ARBA" id="ARBA00004417"/>
    </source>
</evidence>
<comment type="similarity">
    <text evidence="2">Belongs to the ABC transporter superfamily.</text>
</comment>